<name>A0ABD0Y3L2_9HEMI</name>
<dbReference type="EMBL" id="JBFDAA010000015">
    <property type="protein sequence ID" value="KAL1117585.1"/>
    <property type="molecule type" value="Genomic_DNA"/>
</dbReference>
<reference evidence="1 2" key="1">
    <citation type="submission" date="2024-07" db="EMBL/GenBank/DDBJ databases">
        <title>Chromosome-level genome assembly of the water stick insect Ranatra chinensis (Heteroptera: Nepidae).</title>
        <authorList>
            <person name="Liu X."/>
        </authorList>
    </citation>
    <scope>NUCLEOTIDE SEQUENCE [LARGE SCALE GENOMIC DNA]</scope>
    <source>
        <strain evidence="1">Cailab_2021Rc</strain>
        <tissue evidence="1">Muscle</tissue>
    </source>
</reference>
<keyword evidence="2" id="KW-1185">Reference proteome</keyword>
<comment type="caution">
    <text evidence="1">The sequence shown here is derived from an EMBL/GenBank/DDBJ whole genome shotgun (WGS) entry which is preliminary data.</text>
</comment>
<proteinExistence type="predicted"/>
<dbReference type="AlphaFoldDB" id="A0ABD0Y3L2"/>
<dbReference type="Proteomes" id="UP001558652">
    <property type="component" value="Unassembled WGS sequence"/>
</dbReference>
<protein>
    <submittedName>
        <fullName evidence="1">Uncharacterized protein</fullName>
    </submittedName>
</protein>
<organism evidence="1 2">
    <name type="scientific">Ranatra chinensis</name>
    <dbReference type="NCBI Taxonomy" id="642074"/>
    <lineage>
        <taxon>Eukaryota</taxon>
        <taxon>Metazoa</taxon>
        <taxon>Ecdysozoa</taxon>
        <taxon>Arthropoda</taxon>
        <taxon>Hexapoda</taxon>
        <taxon>Insecta</taxon>
        <taxon>Pterygota</taxon>
        <taxon>Neoptera</taxon>
        <taxon>Paraneoptera</taxon>
        <taxon>Hemiptera</taxon>
        <taxon>Heteroptera</taxon>
        <taxon>Panheteroptera</taxon>
        <taxon>Nepomorpha</taxon>
        <taxon>Nepidae</taxon>
        <taxon>Ranatrinae</taxon>
        <taxon>Ranatra</taxon>
    </lineage>
</organism>
<accession>A0ABD0Y3L2</accession>
<sequence length="129" mass="14986">MFIAATVYGFAKVNRMYDNLSYPQGFLSNITLRFCVKFLKTFGCKKSAKRIEDKARAREHEKRYLQVRGLLARAGFNDAEIDSFFKKYGIKWDKPIDPAIVERMTEDTKGDKSDLDVKKHQELIAQLNQ</sequence>
<evidence type="ECO:0000313" key="2">
    <source>
        <dbReference type="Proteomes" id="UP001558652"/>
    </source>
</evidence>
<evidence type="ECO:0000313" key="1">
    <source>
        <dbReference type="EMBL" id="KAL1117585.1"/>
    </source>
</evidence>
<gene>
    <name evidence="1" type="ORF">AAG570_003900</name>
</gene>